<dbReference type="Gene3D" id="1.20.1300.10">
    <property type="entry name" value="Fumarate reductase/succinate dehydrogenase, transmembrane subunit"/>
    <property type="match status" value="1"/>
</dbReference>
<keyword evidence="7" id="KW-1185">Reference proteome</keyword>
<feature type="transmembrane region" description="Helical" evidence="5">
    <location>
        <begin position="29"/>
        <end position="48"/>
    </location>
</feature>
<organism evidence="6 7">
    <name type="scientific">Suttonella indologenes</name>
    <dbReference type="NCBI Taxonomy" id="13276"/>
    <lineage>
        <taxon>Bacteria</taxon>
        <taxon>Pseudomonadati</taxon>
        <taxon>Pseudomonadota</taxon>
        <taxon>Gammaproteobacteria</taxon>
        <taxon>Cardiobacteriales</taxon>
        <taxon>Cardiobacteriaceae</taxon>
        <taxon>Suttonella</taxon>
    </lineage>
</organism>
<dbReference type="SUPFAM" id="SSF81343">
    <property type="entry name" value="Fumarate reductase respiratory complex transmembrane subunits"/>
    <property type="match status" value="1"/>
</dbReference>
<keyword evidence="3 5" id="KW-1133">Transmembrane helix</keyword>
<sequence>MARKPYQHKQPDNWYMASRFYQWYMLRELTSITTAIAALNLFCGLVALASSLDSWQAWVAFQKNPLMVLINLGVIVGSLLNSKTWFEAMPKAVKIPKGNGFVADKILIMGSWAALGGVTLVLIIIAACLT</sequence>
<feature type="transmembrane region" description="Helical" evidence="5">
    <location>
        <begin position="68"/>
        <end position="86"/>
    </location>
</feature>
<evidence type="ECO:0000256" key="4">
    <source>
        <dbReference type="ARBA" id="ARBA00023136"/>
    </source>
</evidence>
<dbReference type="Proteomes" id="UP000254575">
    <property type="component" value="Unassembled WGS sequence"/>
</dbReference>
<evidence type="ECO:0000256" key="5">
    <source>
        <dbReference type="SAM" id="Phobius"/>
    </source>
</evidence>
<evidence type="ECO:0000256" key="3">
    <source>
        <dbReference type="ARBA" id="ARBA00022989"/>
    </source>
</evidence>
<feature type="transmembrane region" description="Helical" evidence="5">
    <location>
        <begin position="106"/>
        <end position="127"/>
    </location>
</feature>
<dbReference type="OrthoDB" id="8909678at2"/>
<keyword evidence="1" id="KW-1003">Cell membrane</keyword>
<evidence type="ECO:0000256" key="2">
    <source>
        <dbReference type="ARBA" id="ARBA00022692"/>
    </source>
</evidence>
<evidence type="ECO:0000313" key="6">
    <source>
        <dbReference type="EMBL" id="SUO98345.1"/>
    </source>
</evidence>
<evidence type="ECO:0000256" key="1">
    <source>
        <dbReference type="ARBA" id="ARBA00022475"/>
    </source>
</evidence>
<keyword evidence="2 5" id="KW-0812">Transmembrane</keyword>
<dbReference type="GO" id="GO:0016020">
    <property type="term" value="C:membrane"/>
    <property type="evidence" value="ECO:0007669"/>
    <property type="project" value="InterPro"/>
</dbReference>
<dbReference type="RefSeq" id="WP_115219186.1">
    <property type="nucleotide sequence ID" value="NZ_UHIA01000004.1"/>
</dbReference>
<name>A0A380N0K7_9GAMM</name>
<evidence type="ECO:0000313" key="7">
    <source>
        <dbReference type="Proteomes" id="UP000254575"/>
    </source>
</evidence>
<dbReference type="EMBL" id="UHIA01000004">
    <property type="protein sequence ID" value="SUO98345.1"/>
    <property type="molecule type" value="Genomic_DNA"/>
</dbReference>
<dbReference type="Pfam" id="PF02300">
    <property type="entry name" value="Fumarate_red_C"/>
    <property type="match status" value="1"/>
</dbReference>
<protein>
    <submittedName>
        <fullName evidence="6">Fumarate reductase 15 kDa hydrophobic protein</fullName>
    </submittedName>
</protein>
<gene>
    <name evidence="6" type="primary">frdC</name>
    <name evidence="6" type="ORF">NCTC10717_02090</name>
</gene>
<dbReference type="InterPro" id="IPR034804">
    <property type="entry name" value="SQR/QFR_C/D"/>
</dbReference>
<proteinExistence type="predicted"/>
<reference evidence="6 7" key="1">
    <citation type="submission" date="2018-06" db="EMBL/GenBank/DDBJ databases">
        <authorList>
            <consortium name="Pathogen Informatics"/>
            <person name="Doyle S."/>
        </authorList>
    </citation>
    <scope>NUCLEOTIDE SEQUENCE [LARGE SCALE GENOMIC DNA]</scope>
    <source>
        <strain evidence="6 7">NCTC10717</strain>
    </source>
</reference>
<dbReference type="InterPro" id="IPR003510">
    <property type="entry name" value="Fumarate_red_C"/>
</dbReference>
<accession>A0A380N0K7</accession>
<keyword evidence="4 5" id="KW-0472">Membrane</keyword>
<dbReference type="AlphaFoldDB" id="A0A380N0K7"/>